<protein>
    <submittedName>
        <fullName evidence="1">Uncharacterized protein</fullName>
    </submittedName>
</protein>
<evidence type="ECO:0000313" key="1">
    <source>
        <dbReference type="EMBL" id="MBX14887.1"/>
    </source>
</evidence>
<dbReference type="EMBL" id="GGEC01034403">
    <property type="protein sequence ID" value="MBX14887.1"/>
    <property type="molecule type" value="Transcribed_RNA"/>
</dbReference>
<dbReference type="AlphaFoldDB" id="A0A2P2LA85"/>
<proteinExistence type="predicted"/>
<sequence length="61" mass="6970">MANPQSPQQCRGSLATVHGGCFFSKRNGGVERFLLLQEQGLDGIPQQEWQSVWWWHPPYQG</sequence>
<name>A0A2P2LA85_RHIMU</name>
<organism evidence="1">
    <name type="scientific">Rhizophora mucronata</name>
    <name type="common">Asiatic mangrove</name>
    <dbReference type="NCBI Taxonomy" id="61149"/>
    <lineage>
        <taxon>Eukaryota</taxon>
        <taxon>Viridiplantae</taxon>
        <taxon>Streptophyta</taxon>
        <taxon>Embryophyta</taxon>
        <taxon>Tracheophyta</taxon>
        <taxon>Spermatophyta</taxon>
        <taxon>Magnoliopsida</taxon>
        <taxon>eudicotyledons</taxon>
        <taxon>Gunneridae</taxon>
        <taxon>Pentapetalae</taxon>
        <taxon>rosids</taxon>
        <taxon>fabids</taxon>
        <taxon>Malpighiales</taxon>
        <taxon>Rhizophoraceae</taxon>
        <taxon>Rhizophora</taxon>
    </lineage>
</organism>
<accession>A0A2P2LA85</accession>
<reference evidence="1" key="1">
    <citation type="submission" date="2018-02" db="EMBL/GenBank/DDBJ databases">
        <title>Rhizophora mucronata_Transcriptome.</title>
        <authorList>
            <person name="Meera S.P."/>
            <person name="Sreeshan A."/>
            <person name="Augustine A."/>
        </authorList>
    </citation>
    <scope>NUCLEOTIDE SEQUENCE</scope>
    <source>
        <tissue evidence="1">Leaf</tissue>
    </source>
</reference>